<evidence type="ECO:0000256" key="4">
    <source>
        <dbReference type="ARBA" id="ARBA00022989"/>
    </source>
</evidence>
<feature type="transmembrane region" description="Helical" evidence="6">
    <location>
        <begin position="266"/>
        <end position="283"/>
    </location>
</feature>
<evidence type="ECO:0000256" key="2">
    <source>
        <dbReference type="ARBA" id="ARBA00022475"/>
    </source>
</evidence>
<keyword evidence="2" id="KW-1003">Cell membrane</keyword>
<comment type="caution">
    <text evidence="8">The sequence shown here is derived from an EMBL/GenBank/DDBJ whole genome shotgun (WGS) entry which is preliminary data.</text>
</comment>
<evidence type="ECO:0000256" key="6">
    <source>
        <dbReference type="SAM" id="Phobius"/>
    </source>
</evidence>
<feature type="transmembrane region" description="Helical" evidence="6">
    <location>
        <begin position="183"/>
        <end position="204"/>
    </location>
</feature>
<feature type="domain" description="EamA" evidence="7">
    <location>
        <begin position="148"/>
        <end position="282"/>
    </location>
</feature>
<accession>A0A1F6B1B9</accession>
<feature type="transmembrane region" description="Helical" evidence="6">
    <location>
        <begin position="151"/>
        <end position="171"/>
    </location>
</feature>
<dbReference type="PANTHER" id="PTHR32322:SF18">
    <property type="entry name" value="S-ADENOSYLMETHIONINE_S-ADENOSYLHOMOCYSTEINE TRANSPORTER"/>
    <property type="match status" value="1"/>
</dbReference>
<keyword evidence="3 6" id="KW-0812">Transmembrane</keyword>
<evidence type="ECO:0000256" key="3">
    <source>
        <dbReference type="ARBA" id="ARBA00022692"/>
    </source>
</evidence>
<dbReference type="Pfam" id="PF00892">
    <property type="entry name" value="EamA"/>
    <property type="match status" value="2"/>
</dbReference>
<evidence type="ECO:0000313" key="9">
    <source>
        <dbReference type="Proteomes" id="UP000176450"/>
    </source>
</evidence>
<evidence type="ECO:0000313" key="8">
    <source>
        <dbReference type="EMBL" id="OGG30522.1"/>
    </source>
</evidence>
<dbReference type="PANTHER" id="PTHR32322">
    <property type="entry name" value="INNER MEMBRANE TRANSPORTER"/>
    <property type="match status" value="1"/>
</dbReference>
<organism evidence="8 9">
    <name type="scientific">Candidatus Gottesmanbacteria bacterium RIFCSPLOWO2_01_FULL_46_9</name>
    <dbReference type="NCBI Taxonomy" id="1798394"/>
    <lineage>
        <taxon>Bacteria</taxon>
        <taxon>Candidatus Gottesmaniibacteriota</taxon>
    </lineage>
</organism>
<feature type="transmembrane region" description="Helical" evidence="6">
    <location>
        <begin position="67"/>
        <end position="87"/>
    </location>
</feature>
<feature type="transmembrane region" description="Helical" evidence="6">
    <location>
        <begin position="240"/>
        <end position="260"/>
    </location>
</feature>
<dbReference type="SUPFAM" id="SSF103481">
    <property type="entry name" value="Multidrug resistance efflux transporter EmrE"/>
    <property type="match status" value="2"/>
</dbReference>
<feature type="domain" description="EamA" evidence="7">
    <location>
        <begin position="3"/>
        <end position="138"/>
    </location>
</feature>
<dbReference type="GO" id="GO:0005886">
    <property type="term" value="C:plasma membrane"/>
    <property type="evidence" value="ECO:0007669"/>
    <property type="project" value="UniProtKB-SubCell"/>
</dbReference>
<dbReference type="EMBL" id="MFJX01000034">
    <property type="protein sequence ID" value="OGG30522.1"/>
    <property type="molecule type" value="Genomic_DNA"/>
</dbReference>
<dbReference type="PROSITE" id="PS51257">
    <property type="entry name" value="PROKAR_LIPOPROTEIN"/>
    <property type="match status" value="1"/>
</dbReference>
<feature type="transmembrane region" description="Helical" evidence="6">
    <location>
        <begin position="99"/>
        <end position="116"/>
    </location>
</feature>
<protein>
    <recommendedName>
        <fullName evidence="7">EamA domain-containing protein</fullName>
    </recommendedName>
</protein>
<reference evidence="8 9" key="1">
    <citation type="journal article" date="2016" name="Nat. Commun.">
        <title>Thousands of microbial genomes shed light on interconnected biogeochemical processes in an aquifer system.</title>
        <authorList>
            <person name="Anantharaman K."/>
            <person name="Brown C.T."/>
            <person name="Hug L.A."/>
            <person name="Sharon I."/>
            <person name="Castelle C.J."/>
            <person name="Probst A.J."/>
            <person name="Thomas B.C."/>
            <person name="Singh A."/>
            <person name="Wilkins M.J."/>
            <person name="Karaoz U."/>
            <person name="Brodie E.L."/>
            <person name="Williams K.H."/>
            <person name="Hubbard S.S."/>
            <person name="Banfield J.F."/>
        </authorList>
    </citation>
    <scope>NUCLEOTIDE SEQUENCE [LARGE SCALE GENOMIC DNA]</scope>
</reference>
<keyword evidence="4 6" id="KW-1133">Transmembrane helix</keyword>
<gene>
    <name evidence="8" type="ORF">A3A63_04425</name>
</gene>
<comment type="subcellular location">
    <subcellularLocation>
        <location evidence="1">Cell membrane</location>
        <topology evidence="1">Multi-pass membrane protein</topology>
    </subcellularLocation>
</comment>
<evidence type="ECO:0000256" key="5">
    <source>
        <dbReference type="ARBA" id="ARBA00023136"/>
    </source>
</evidence>
<feature type="transmembrane region" description="Helical" evidence="6">
    <location>
        <begin position="32"/>
        <end position="55"/>
    </location>
</feature>
<dbReference type="InterPro" id="IPR000620">
    <property type="entry name" value="EamA_dom"/>
</dbReference>
<evidence type="ECO:0000259" key="7">
    <source>
        <dbReference type="Pfam" id="PF00892"/>
    </source>
</evidence>
<evidence type="ECO:0000256" key="1">
    <source>
        <dbReference type="ARBA" id="ARBA00004651"/>
    </source>
</evidence>
<dbReference type="InterPro" id="IPR050638">
    <property type="entry name" value="AA-Vitamin_Transporters"/>
</dbReference>
<sequence>MKKGVILSIITAVVSGCSIFANSIFVAKTDPLIFSIVRNVVVAIVLTGMVIALGQMRQLRSLTKRQWSQLIVIGIVGGGIPFALFFTGLSQVGAVNGNLIQKTLFLWVALLAVPLLHERISTIQLIGYVTLFLGMFVVGGTYTVINKTGTWLILGATILWAIENVIAKVVLKSIPSTIVSWGRMVFGLPCLLVAAVALGKIGLVTHASSIAPMPIIVSSIFLTVYVTVWYSALSRAPATLVSSVLVFAPVVTAIFGGLVLHKPVGQQGPTLMLLTIGTILVIFERIRPVKQHEKV</sequence>
<feature type="transmembrane region" description="Helical" evidence="6">
    <location>
        <begin position="125"/>
        <end position="145"/>
    </location>
</feature>
<keyword evidence="5 6" id="KW-0472">Membrane</keyword>
<dbReference type="AlphaFoldDB" id="A0A1F6B1B9"/>
<dbReference type="InterPro" id="IPR037185">
    <property type="entry name" value="EmrE-like"/>
</dbReference>
<name>A0A1F6B1B9_9BACT</name>
<feature type="transmembrane region" description="Helical" evidence="6">
    <location>
        <begin position="5"/>
        <end position="26"/>
    </location>
</feature>
<proteinExistence type="predicted"/>
<feature type="transmembrane region" description="Helical" evidence="6">
    <location>
        <begin position="210"/>
        <end position="233"/>
    </location>
</feature>
<dbReference type="Proteomes" id="UP000176450">
    <property type="component" value="Unassembled WGS sequence"/>
</dbReference>